<dbReference type="CDD" id="cd06606">
    <property type="entry name" value="STKc_MAPKKK"/>
    <property type="match status" value="1"/>
</dbReference>
<dbReference type="SMART" id="SM00220">
    <property type="entry name" value="S_TKc"/>
    <property type="match status" value="1"/>
</dbReference>
<evidence type="ECO:0000256" key="2">
    <source>
        <dbReference type="ARBA" id="ARBA00022679"/>
    </source>
</evidence>
<feature type="domain" description="Protein kinase" evidence="8">
    <location>
        <begin position="18"/>
        <end position="336"/>
    </location>
</feature>
<dbReference type="GO" id="GO:0005524">
    <property type="term" value="F:ATP binding"/>
    <property type="evidence" value="ECO:0007669"/>
    <property type="project" value="UniProtKB-UniRule"/>
</dbReference>
<name>A0A812XQ37_9DINO</name>
<keyword evidence="5 6" id="KW-0067">ATP-binding</keyword>
<evidence type="ECO:0000256" key="1">
    <source>
        <dbReference type="ARBA" id="ARBA00022527"/>
    </source>
</evidence>
<accession>A0A812XQ37</accession>
<dbReference type="PROSITE" id="PS50011">
    <property type="entry name" value="PROTEIN_KINASE_DOM"/>
    <property type="match status" value="1"/>
</dbReference>
<keyword evidence="2" id="KW-0808">Transferase</keyword>
<feature type="binding site" evidence="6">
    <location>
        <position position="47"/>
    </location>
    <ligand>
        <name>ATP</name>
        <dbReference type="ChEBI" id="CHEBI:30616"/>
    </ligand>
</feature>
<reference evidence="9" key="1">
    <citation type="submission" date="2021-02" db="EMBL/GenBank/DDBJ databases">
        <authorList>
            <person name="Dougan E. K."/>
            <person name="Rhodes N."/>
            <person name="Thang M."/>
            <person name="Chan C."/>
        </authorList>
    </citation>
    <scope>NUCLEOTIDE SEQUENCE</scope>
</reference>
<evidence type="ECO:0000313" key="10">
    <source>
        <dbReference type="Proteomes" id="UP000601435"/>
    </source>
</evidence>
<proteinExistence type="inferred from homology"/>
<organism evidence="9 10">
    <name type="scientific">Symbiodinium necroappetens</name>
    <dbReference type="NCBI Taxonomy" id="1628268"/>
    <lineage>
        <taxon>Eukaryota</taxon>
        <taxon>Sar</taxon>
        <taxon>Alveolata</taxon>
        <taxon>Dinophyceae</taxon>
        <taxon>Suessiales</taxon>
        <taxon>Symbiodiniaceae</taxon>
        <taxon>Symbiodinium</taxon>
    </lineage>
</organism>
<dbReference type="InterPro" id="IPR017441">
    <property type="entry name" value="Protein_kinase_ATP_BS"/>
</dbReference>
<dbReference type="Gene3D" id="3.30.200.20">
    <property type="entry name" value="Phosphorylase Kinase, domain 1"/>
    <property type="match status" value="1"/>
</dbReference>
<dbReference type="EMBL" id="CAJNJA010039290">
    <property type="protein sequence ID" value="CAE7755335.1"/>
    <property type="molecule type" value="Genomic_DNA"/>
</dbReference>
<dbReference type="Pfam" id="PF00069">
    <property type="entry name" value="Pkinase"/>
    <property type="match status" value="1"/>
</dbReference>
<dbReference type="InterPro" id="IPR011009">
    <property type="entry name" value="Kinase-like_dom_sf"/>
</dbReference>
<evidence type="ECO:0000256" key="4">
    <source>
        <dbReference type="ARBA" id="ARBA00022777"/>
    </source>
</evidence>
<comment type="similarity">
    <text evidence="7">Belongs to the protein kinase superfamily.</text>
</comment>
<gene>
    <name evidence="9" type="primary">mkkA</name>
    <name evidence="9" type="ORF">SNEC2469_LOCUS21930</name>
</gene>
<protein>
    <submittedName>
        <fullName evidence="9">MkkA protein</fullName>
    </submittedName>
</protein>
<evidence type="ECO:0000256" key="5">
    <source>
        <dbReference type="ARBA" id="ARBA00022840"/>
    </source>
</evidence>
<keyword evidence="3 6" id="KW-0547">Nucleotide-binding</keyword>
<dbReference type="PANTHER" id="PTHR11584">
    <property type="entry name" value="SERINE/THREONINE PROTEIN KINASE"/>
    <property type="match status" value="1"/>
</dbReference>
<dbReference type="PROSITE" id="PS00108">
    <property type="entry name" value="PROTEIN_KINASE_ST"/>
    <property type="match status" value="1"/>
</dbReference>
<dbReference type="PROSITE" id="PS00107">
    <property type="entry name" value="PROTEIN_KINASE_ATP"/>
    <property type="match status" value="1"/>
</dbReference>
<dbReference type="AlphaFoldDB" id="A0A812XQ37"/>
<evidence type="ECO:0000259" key="8">
    <source>
        <dbReference type="PROSITE" id="PS50011"/>
    </source>
</evidence>
<comment type="caution">
    <text evidence="9">The sequence shown here is derived from an EMBL/GenBank/DDBJ whole genome shotgun (WGS) entry which is preliminary data.</text>
</comment>
<evidence type="ECO:0000256" key="6">
    <source>
        <dbReference type="PROSITE-ProRule" id="PRU10141"/>
    </source>
</evidence>
<sequence>MSSTRHPGTLFQGKKFEWIRGQLLGRGAMGSVWMATDRHTGQKMAVKEVLLDTTEEGEKRAPLCVDREVSLYRKVSHPNIVAFFGTESIGETMYIFLECMPGGSLNQLLSQIGAFDEPDIATYSRQVLEALHYLHTRKPSILHRDVKTANILLGVDGIVKLADFGCSKRASGNAVHTLRGSVQWMAPEVVNQQPYGRKADIWSFGCVLIEMLTTRPPWGHFETNVAAIIHVATSKELLPKMESRGKPGAPGTDFLLHAAHSKGASICEAADAVSVLRELGCCAFPRHAGCLARVPKSGTLCNLHGRRQVTSPCTPTNECGIAGRGPQFQCYRRRLA</sequence>
<dbReference type="InterPro" id="IPR000719">
    <property type="entry name" value="Prot_kinase_dom"/>
</dbReference>
<dbReference type="PANTHER" id="PTHR11584:SF369">
    <property type="entry name" value="MITOGEN-ACTIVATED PROTEIN KINASE KINASE KINASE 19-RELATED"/>
    <property type="match status" value="1"/>
</dbReference>
<dbReference type="OrthoDB" id="2914378at2759"/>
<evidence type="ECO:0000256" key="3">
    <source>
        <dbReference type="ARBA" id="ARBA00022741"/>
    </source>
</evidence>
<evidence type="ECO:0000256" key="7">
    <source>
        <dbReference type="RuleBase" id="RU000304"/>
    </source>
</evidence>
<keyword evidence="4" id="KW-0418">Kinase</keyword>
<keyword evidence="10" id="KW-1185">Reference proteome</keyword>
<feature type="non-terminal residue" evidence="9">
    <location>
        <position position="1"/>
    </location>
</feature>
<dbReference type="Proteomes" id="UP000601435">
    <property type="component" value="Unassembled WGS sequence"/>
</dbReference>
<dbReference type="Gene3D" id="1.10.510.10">
    <property type="entry name" value="Transferase(Phosphotransferase) domain 1"/>
    <property type="match status" value="1"/>
</dbReference>
<dbReference type="InterPro" id="IPR008271">
    <property type="entry name" value="Ser/Thr_kinase_AS"/>
</dbReference>
<evidence type="ECO:0000313" key="9">
    <source>
        <dbReference type="EMBL" id="CAE7755335.1"/>
    </source>
</evidence>
<keyword evidence="1 7" id="KW-0723">Serine/threonine-protein kinase</keyword>
<dbReference type="SUPFAM" id="SSF56112">
    <property type="entry name" value="Protein kinase-like (PK-like)"/>
    <property type="match status" value="1"/>
</dbReference>
<dbReference type="GO" id="GO:0004674">
    <property type="term" value="F:protein serine/threonine kinase activity"/>
    <property type="evidence" value="ECO:0007669"/>
    <property type="project" value="UniProtKB-KW"/>
</dbReference>